<dbReference type="PANTHER" id="PTHR35041:SF6">
    <property type="entry name" value="FORMYLMETHIONINE DEFORMYLASE-LIKE PROTEIN-RELATED"/>
    <property type="match status" value="1"/>
</dbReference>
<proteinExistence type="predicted"/>
<dbReference type="GeneID" id="38115574"/>
<dbReference type="STRING" id="1810919.A0A3D8S5Q8"/>
<keyword evidence="2" id="KW-0812">Transmembrane</keyword>
<comment type="caution">
    <text evidence="3">The sequence shown here is derived from an EMBL/GenBank/DDBJ whole genome shotgun (WGS) entry which is preliminary data.</text>
</comment>
<accession>A0A3D8S5Q8</accession>
<evidence type="ECO:0000313" key="3">
    <source>
        <dbReference type="EMBL" id="RDW81647.1"/>
    </source>
</evidence>
<feature type="transmembrane region" description="Helical" evidence="2">
    <location>
        <begin position="68"/>
        <end position="96"/>
    </location>
</feature>
<keyword evidence="2" id="KW-1133">Transmembrane helix</keyword>
<evidence type="ECO:0000313" key="4">
    <source>
        <dbReference type="Proteomes" id="UP000256690"/>
    </source>
</evidence>
<keyword evidence="4" id="KW-1185">Reference proteome</keyword>
<dbReference type="OrthoDB" id="5322539at2759"/>
<feature type="region of interest" description="Disordered" evidence="1">
    <location>
        <begin position="549"/>
        <end position="591"/>
    </location>
</feature>
<dbReference type="PANTHER" id="PTHR35041">
    <property type="entry name" value="MEDIATOR OF RNA POLYMERASE II TRANSCRIPTION SUBUNIT 1"/>
    <property type="match status" value="1"/>
</dbReference>
<feature type="transmembrane region" description="Helical" evidence="2">
    <location>
        <begin position="469"/>
        <end position="491"/>
    </location>
</feature>
<evidence type="ECO:0000256" key="2">
    <source>
        <dbReference type="SAM" id="Phobius"/>
    </source>
</evidence>
<sequence>MFSNSKGGALADSGTVKKRDGIHWRMPTAMGVCWIIGLGLALGHHFYYFSLNGTIVPGQTQQEWSLRVGTGLAFLTKTFLTTGVGIACVQNLWWILRSRPVRLSTLDSMWDIRGNIFNFFDPHIWLRGPNVAVLGLISWCIPLVTVVTPSTLSVRSTIGTMLQEQQMPAIDFDFDKFYTMDDGGPTGPTPSVSRFITGAVIQGTIPSIPAPAPNSSYSLSFYSPLIQCSNSSANVSQQVYDWSRANNFYSTSFLGFTPETDNISYAMHRRVYTSYPGPDNGDRNADVAGKLIMTVSPFMPLDKRWVVECGIYNASYAVNFNFTNGVQSTEITDLKVLGRVRDHTQHELPKPANEDQLFAYTAMLKAFRDVLEGRCVQSGSTCTDTQIYSTALVNSKQIWQLVYNDNKRVGNTTYDSLGSILDVASELGQNITLSFFGSPYFLNTSLGPTVNVTIHPNQTEYVYSQRNLLLAYGLSVFISLLCIIAGLLTMWDNGIAFTDSPTTILRATRNAKFDEIVPVDSTAGADPAPESLASTRVLWIPEPGSNDAVAGLRPLPNEAEPEKGVSGNGNGNGESQTSSRSPITFVNGIPGWERKTYRPTIERVESEAREAEASPGGFI</sequence>
<name>A0A3D8S5Q8_9EURO</name>
<organism evidence="3 4">
    <name type="scientific">Aspergillus mulundensis</name>
    <dbReference type="NCBI Taxonomy" id="1810919"/>
    <lineage>
        <taxon>Eukaryota</taxon>
        <taxon>Fungi</taxon>
        <taxon>Dikarya</taxon>
        <taxon>Ascomycota</taxon>
        <taxon>Pezizomycotina</taxon>
        <taxon>Eurotiomycetes</taxon>
        <taxon>Eurotiomycetidae</taxon>
        <taxon>Eurotiales</taxon>
        <taxon>Aspergillaceae</taxon>
        <taxon>Aspergillus</taxon>
        <taxon>Aspergillus subgen. Nidulantes</taxon>
    </lineage>
</organism>
<feature type="transmembrane region" description="Helical" evidence="2">
    <location>
        <begin position="28"/>
        <end position="48"/>
    </location>
</feature>
<dbReference type="RefSeq" id="XP_026604700.1">
    <property type="nucleotide sequence ID" value="XM_026747220.1"/>
</dbReference>
<feature type="compositionally biased region" description="Polar residues" evidence="1">
    <location>
        <begin position="574"/>
        <end position="584"/>
    </location>
</feature>
<dbReference type="EMBL" id="PVWQ01000005">
    <property type="protein sequence ID" value="RDW81647.1"/>
    <property type="molecule type" value="Genomic_DNA"/>
</dbReference>
<reference evidence="3 4" key="1">
    <citation type="journal article" date="2018" name="IMA Fungus">
        <title>IMA Genome-F 9: Draft genome sequence of Annulohypoxylon stygium, Aspergillus mulundensis, Berkeleyomyces basicola (syn. Thielaviopsis basicola), Ceratocystis smalleyi, two Cercospora beticola strains, Coleophoma cylindrospora, Fusarium fracticaudum, Phialophora cf. hyalina, and Morchella septimelata.</title>
        <authorList>
            <person name="Wingfield B.D."/>
            <person name="Bills G.F."/>
            <person name="Dong Y."/>
            <person name="Huang W."/>
            <person name="Nel W.J."/>
            <person name="Swalarsk-Parry B.S."/>
            <person name="Vaghefi N."/>
            <person name="Wilken P.M."/>
            <person name="An Z."/>
            <person name="de Beer Z.W."/>
            <person name="De Vos L."/>
            <person name="Chen L."/>
            <person name="Duong T.A."/>
            <person name="Gao Y."/>
            <person name="Hammerbacher A."/>
            <person name="Kikkert J.R."/>
            <person name="Li Y."/>
            <person name="Li H."/>
            <person name="Li K."/>
            <person name="Li Q."/>
            <person name="Liu X."/>
            <person name="Ma X."/>
            <person name="Naidoo K."/>
            <person name="Pethybridge S.J."/>
            <person name="Sun J."/>
            <person name="Steenkamp E.T."/>
            <person name="van der Nest M.A."/>
            <person name="van Wyk S."/>
            <person name="Wingfield M.J."/>
            <person name="Xiong C."/>
            <person name="Yue Q."/>
            <person name="Zhang X."/>
        </authorList>
    </citation>
    <scope>NUCLEOTIDE SEQUENCE [LARGE SCALE GENOMIC DNA]</scope>
    <source>
        <strain evidence="3 4">DSM 5745</strain>
    </source>
</reference>
<keyword evidence="2" id="KW-0472">Membrane</keyword>
<gene>
    <name evidence="3" type="ORF">DSM5745_05204</name>
</gene>
<dbReference type="AlphaFoldDB" id="A0A3D8S5Q8"/>
<protein>
    <submittedName>
        <fullName evidence="3">Uncharacterized protein</fullName>
    </submittedName>
</protein>
<evidence type="ECO:0000256" key="1">
    <source>
        <dbReference type="SAM" id="MobiDB-lite"/>
    </source>
</evidence>
<dbReference type="Proteomes" id="UP000256690">
    <property type="component" value="Unassembled WGS sequence"/>
</dbReference>